<feature type="region of interest" description="Disordered" evidence="1">
    <location>
        <begin position="75"/>
        <end position="145"/>
    </location>
</feature>
<accession>A0ABV0Y3Q3</accession>
<sequence>MDWVKVNVPRVTRWRWKVQQEVMEAGVPALTRKKSICTKCHRRTTREMGHSRYEGRFFCEATDPSGLTVDQWLNEQRGGLTPQDVHQKRLQKMREYNRMPEVRERSNRWERENRRKKKEGEEERRKQEEEDSHGMRKDEGECWNN</sequence>
<gene>
    <name evidence="2" type="ORF">AMECASPLE_021760</name>
</gene>
<dbReference type="Proteomes" id="UP001469553">
    <property type="component" value="Unassembled WGS sequence"/>
</dbReference>
<protein>
    <submittedName>
        <fullName evidence="2">Uncharacterized protein</fullName>
    </submittedName>
</protein>
<comment type="caution">
    <text evidence="2">The sequence shown here is derived from an EMBL/GenBank/DDBJ whole genome shotgun (WGS) entry which is preliminary data.</text>
</comment>
<evidence type="ECO:0000313" key="3">
    <source>
        <dbReference type="Proteomes" id="UP001469553"/>
    </source>
</evidence>
<feature type="compositionally biased region" description="Basic and acidic residues" evidence="1">
    <location>
        <begin position="92"/>
        <end position="145"/>
    </location>
</feature>
<dbReference type="EMBL" id="JAHRIP010020704">
    <property type="protein sequence ID" value="MEQ2288351.1"/>
    <property type="molecule type" value="Genomic_DNA"/>
</dbReference>
<proteinExistence type="predicted"/>
<evidence type="ECO:0000313" key="2">
    <source>
        <dbReference type="EMBL" id="MEQ2288351.1"/>
    </source>
</evidence>
<name>A0ABV0Y3Q3_9TELE</name>
<reference evidence="2 3" key="1">
    <citation type="submission" date="2021-06" db="EMBL/GenBank/DDBJ databases">
        <authorList>
            <person name="Palmer J.M."/>
        </authorList>
    </citation>
    <scope>NUCLEOTIDE SEQUENCE [LARGE SCALE GENOMIC DNA]</scope>
    <source>
        <strain evidence="2 3">AS_MEX2019</strain>
        <tissue evidence="2">Muscle</tissue>
    </source>
</reference>
<organism evidence="2 3">
    <name type="scientific">Ameca splendens</name>
    <dbReference type="NCBI Taxonomy" id="208324"/>
    <lineage>
        <taxon>Eukaryota</taxon>
        <taxon>Metazoa</taxon>
        <taxon>Chordata</taxon>
        <taxon>Craniata</taxon>
        <taxon>Vertebrata</taxon>
        <taxon>Euteleostomi</taxon>
        <taxon>Actinopterygii</taxon>
        <taxon>Neopterygii</taxon>
        <taxon>Teleostei</taxon>
        <taxon>Neoteleostei</taxon>
        <taxon>Acanthomorphata</taxon>
        <taxon>Ovalentaria</taxon>
        <taxon>Atherinomorphae</taxon>
        <taxon>Cyprinodontiformes</taxon>
        <taxon>Goodeidae</taxon>
        <taxon>Ameca</taxon>
    </lineage>
</organism>
<evidence type="ECO:0000256" key="1">
    <source>
        <dbReference type="SAM" id="MobiDB-lite"/>
    </source>
</evidence>
<keyword evidence="3" id="KW-1185">Reference proteome</keyword>